<dbReference type="GeneID" id="25474640"/>
<feature type="compositionally biased region" description="Low complexity" evidence="1">
    <location>
        <begin position="26"/>
        <end position="37"/>
    </location>
</feature>
<sequence>MRFDTQAPGTGAAEEGVSGSYEDEASGGAAAAAPGAAADDKDDDCDSKFGHRAAGKELRQELLKLEESMGNLCSPHSEPFR</sequence>
<organism evidence="2 3">
    <name type="scientific">Eimeria necatrix</name>
    <dbReference type="NCBI Taxonomy" id="51315"/>
    <lineage>
        <taxon>Eukaryota</taxon>
        <taxon>Sar</taxon>
        <taxon>Alveolata</taxon>
        <taxon>Apicomplexa</taxon>
        <taxon>Conoidasida</taxon>
        <taxon>Coccidia</taxon>
        <taxon>Eucoccidiorida</taxon>
        <taxon>Eimeriorina</taxon>
        <taxon>Eimeriidae</taxon>
        <taxon>Eimeria</taxon>
    </lineage>
</organism>
<protein>
    <submittedName>
        <fullName evidence="2">Uncharacterized protein</fullName>
    </submittedName>
</protein>
<accession>U6N1W2</accession>
<evidence type="ECO:0000256" key="1">
    <source>
        <dbReference type="SAM" id="MobiDB-lite"/>
    </source>
</evidence>
<keyword evidence="3" id="KW-1185">Reference proteome</keyword>
<dbReference type="AlphaFoldDB" id="U6N1W2"/>
<evidence type="ECO:0000313" key="2">
    <source>
        <dbReference type="EMBL" id="CDJ67930.1"/>
    </source>
</evidence>
<gene>
    <name evidence="2" type="ORF">ENH_00044840</name>
</gene>
<dbReference type="Proteomes" id="UP000030754">
    <property type="component" value="Unassembled WGS sequence"/>
</dbReference>
<dbReference type="EMBL" id="HG725134">
    <property type="protein sequence ID" value="CDJ67930.1"/>
    <property type="molecule type" value="Genomic_DNA"/>
</dbReference>
<dbReference type="VEuPathDB" id="ToxoDB:ENH_00044840"/>
<reference evidence="2" key="1">
    <citation type="submission" date="2013-10" db="EMBL/GenBank/DDBJ databases">
        <title>Genomic analysis of the causative agents of coccidiosis in chickens.</title>
        <authorList>
            <person name="Reid A.J."/>
            <person name="Blake D."/>
            <person name="Billington K."/>
            <person name="Browne H."/>
            <person name="Dunn M."/>
            <person name="Hung S."/>
            <person name="Kawahara F."/>
            <person name="Miranda-Saavedra D."/>
            <person name="Mourier T."/>
            <person name="Nagra H."/>
            <person name="Otto T.D."/>
            <person name="Rawlings N."/>
            <person name="Sanchez A."/>
            <person name="Sanders M."/>
            <person name="Subramaniam C."/>
            <person name="Tay Y."/>
            <person name="Dear P."/>
            <person name="Doerig C."/>
            <person name="Gruber A."/>
            <person name="Parkinson J."/>
            <person name="Shirley M."/>
            <person name="Wan K.L."/>
            <person name="Berriman M."/>
            <person name="Tomley F."/>
            <person name="Pain A."/>
        </authorList>
    </citation>
    <scope>NUCLEOTIDE SEQUENCE [LARGE SCALE GENOMIC DNA]</scope>
    <source>
        <strain evidence="2">Houghton</strain>
    </source>
</reference>
<reference evidence="2" key="2">
    <citation type="submission" date="2013-10" db="EMBL/GenBank/DDBJ databases">
        <authorList>
            <person name="Aslett M."/>
        </authorList>
    </citation>
    <scope>NUCLEOTIDE SEQUENCE [LARGE SCALE GENOMIC DNA]</scope>
    <source>
        <strain evidence="2">Houghton</strain>
    </source>
</reference>
<name>U6N1W2_9EIME</name>
<dbReference type="RefSeq" id="XP_013436397.1">
    <property type="nucleotide sequence ID" value="XM_013580943.1"/>
</dbReference>
<proteinExistence type="predicted"/>
<feature type="non-terminal residue" evidence="2">
    <location>
        <position position="81"/>
    </location>
</feature>
<evidence type="ECO:0000313" key="3">
    <source>
        <dbReference type="Proteomes" id="UP000030754"/>
    </source>
</evidence>
<feature type="region of interest" description="Disordered" evidence="1">
    <location>
        <begin position="1"/>
        <end position="52"/>
    </location>
</feature>